<keyword evidence="1" id="KW-1133">Transmembrane helix</keyword>
<dbReference type="SMART" id="SM00450">
    <property type="entry name" value="RHOD"/>
    <property type="match status" value="1"/>
</dbReference>
<dbReference type="InterPro" id="IPR036873">
    <property type="entry name" value="Rhodanese-like_dom_sf"/>
</dbReference>
<reference evidence="4" key="4">
    <citation type="submission" date="2024-02" db="EMBL/GenBank/DDBJ databases">
        <authorList>
            <consortium name="Clinical and Environmental Microbiology Branch: Whole genome sequencing antimicrobial resistance pathogens in the healthcare setting"/>
        </authorList>
    </citation>
    <scope>NUCLEOTIDE SEQUENCE</scope>
    <source>
        <strain evidence="4">2023KU-00017</strain>
    </source>
</reference>
<dbReference type="PANTHER" id="PTHR43031">
    <property type="entry name" value="FAD-DEPENDENT OXIDOREDUCTASE"/>
    <property type="match status" value="1"/>
</dbReference>
<evidence type="ECO:0000313" key="4">
    <source>
        <dbReference type="EMBL" id="EMO9457930.1"/>
    </source>
</evidence>
<proteinExistence type="predicted"/>
<reference evidence="3 7" key="2">
    <citation type="submission" date="2018-04" db="EMBL/GenBank/DDBJ databases">
        <title>Whole genome sequencing of Morganella morganii AR_0133.</title>
        <authorList>
            <person name="Conlan S."/>
            <person name="Thomas P.J."/>
            <person name="Mullikin J."/>
            <person name="Frank K.M."/>
            <person name="Segre J.A."/>
        </authorList>
    </citation>
    <scope>NUCLEOTIDE SEQUENCE [LARGE SCALE GENOMIC DNA]</scope>
    <source>
        <strain evidence="3 7">AR_0133</strain>
    </source>
</reference>
<dbReference type="PROSITE" id="PS50206">
    <property type="entry name" value="RHODANESE_3"/>
    <property type="match status" value="1"/>
</dbReference>
<keyword evidence="1" id="KW-0472">Membrane</keyword>
<dbReference type="STRING" id="582.AL531_16105"/>
<dbReference type="InterPro" id="IPR001763">
    <property type="entry name" value="Rhodanese-like_dom"/>
</dbReference>
<dbReference type="Proteomes" id="UP000650477">
    <property type="component" value="Unassembled WGS sequence"/>
</dbReference>
<dbReference type="PANTHER" id="PTHR43031:SF18">
    <property type="entry name" value="RHODANESE-RELATED SULFURTRANSFERASES"/>
    <property type="match status" value="1"/>
</dbReference>
<sequence length="145" mass="16093">MLQEIMPFVSKHPIISLVWVALLISVIVLTVKGLFSKVKTIPRSTAIALINKEEAIVVDTRTRDDFRRGHIIDAVNLTPSEIKDNNLGEVEKHKNRPVILVSANGMELVKPAESLLKAGFERVFVLKDGLSGWTGDNLPLSRSKK</sequence>
<dbReference type="EMBL" id="ABKJEP030000062">
    <property type="protein sequence ID" value="EMO9457930.1"/>
    <property type="molecule type" value="Genomic_DNA"/>
</dbReference>
<evidence type="ECO:0000313" key="6">
    <source>
        <dbReference type="EMBL" id="MDS0899758.1"/>
    </source>
</evidence>
<dbReference type="EMBL" id="JAPKIY010000036">
    <property type="protein sequence ID" value="MDS0899758.1"/>
    <property type="molecule type" value="Genomic_DNA"/>
</dbReference>
<dbReference type="GeneID" id="93362202"/>
<feature type="transmembrane region" description="Helical" evidence="1">
    <location>
        <begin position="14"/>
        <end position="35"/>
    </location>
</feature>
<evidence type="ECO:0000313" key="8">
    <source>
        <dbReference type="Proteomes" id="UP000650477"/>
    </source>
</evidence>
<dbReference type="Pfam" id="PF00581">
    <property type="entry name" value="Rhodanese"/>
    <property type="match status" value="1"/>
</dbReference>
<organism evidence="5 8">
    <name type="scientific">Morganella morganii</name>
    <name type="common">Proteus morganii</name>
    <dbReference type="NCBI Taxonomy" id="582"/>
    <lineage>
        <taxon>Bacteria</taxon>
        <taxon>Pseudomonadati</taxon>
        <taxon>Pseudomonadota</taxon>
        <taxon>Gammaproteobacteria</taxon>
        <taxon>Enterobacterales</taxon>
        <taxon>Morganellaceae</taxon>
        <taxon>Morganella</taxon>
    </lineage>
</organism>
<dbReference type="OrthoDB" id="9808735at2"/>
<dbReference type="Proteomes" id="UP001182247">
    <property type="component" value="Unassembled WGS sequence"/>
</dbReference>
<evidence type="ECO:0000313" key="5">
    <source>
        <dbReference type="EMBL" id="MBE8612146.1"/>
    </source>
</evidence>
<feature type="domain" description="Rhodanese" evidence="2">
    <location>
        <begin position="51"/>
        <end position="142"/>
    </location>
</feature>
<accession>A0A0A2R860</accession>
<dbReference type="Proteomes" id="UP000244682">
    <property type="component" value="Chromosome"/>
</dbReference>
<reference evidence="6" key="3">
    <citation type="submission" date="2023-02" db="EMBL/GenBank/DDBJ databases">
        <title>Detection, antimicrobial susceptibility and genomic characterization of NDM-producing species of Morganellaceae, Yersiniaceae, and Enterobacteriaceae other than Klebsiella.</title>
        <authorList>
            <person name="Camargo C.H."/>
            <person name="Sacchi C.T."/>
            <person name="Campos K.R."/>
        </authorList>
    </citation>
    <scope>NUCLEOTIDE SEQUENCE</scope>
    <source>
        <strain evidence="6">1189_21</strain>
    </source>
</reference>
<dbReference type="RefSeq" id="WP_004236644.1">
    <property type="nucleotide sequence ID" value="NZ_ABGYJJ040000001.1"/>
</dbReference>
<evidence type="ECO:0000313" key="3">
    <source>
        <dbReference type="EMBL" id="AWC93161.1"/>
    </source>
</evidence>
<keyword evidence="1" id="KW-0812">Transmembrane</keyword>
<dbReference type="AlphaFoldDB" id="A0A0A2R860"/>
<evidence type="ECO:0000259" key="2">
    <source>
        <dbReference type="PROSITE" id="PS50206"/>
    </source>
</evidence>
<dbReference type="InterPro" id="IPR050229">
    <property type="entry name" value="GlpE_sulfurtransferase"/>
</dbReference>
<evidence type="ECO:0000313" key="7">
    <source>
        <dbReference type="Proteomes" id="UP000244682"/>
    </source>
</evidence>
<gene>
    <name evidence="3" type="ORF">AM380_05660</name>
    <name evidence="5" type="ORF">CYG68_06905</name>
    <name evidence="6" type="ORF">OSC06_17515</name>
    <name evidence="4" type="ORF">PN925_003336</name>
</gene>
<dbReference type="CDD" id="cd00158">
    <property type="entry name" value="RHOD"/>
    <property type="match status" value="1"/>
</dbReference>
<dbReference type="SUPFAM" id="SSF52821">
    <property type="entry name" value="Rhodanese/Cell cycle control phosphatase"/>
    <property type="match status" value="1"/>
</dbReference>
<protein>
    <submittedName>
        <fullName evidence="5">Rhodanese-like domain-containing protein</fullName>
    </submittedName>
</protein>
<reference evidence="5" key="1">
    <citation type="submission" date="2017-12" db="EMBL/GenBank/DDBJ databases">
        <title>Genome sequencing and analysis.</title>
        <authorList>
            <person name="Huang Y.-T."/>
        </authorList>
    </citation>
    <scope>NUCLEOTIDE SEQUENCE</scope>
    <source>
        <strain evidence="5">VGH116</strain>
    </source>
</reference>
<dbReference type="Gene3D" id="3.40.250.10">
    <property type="entry name" value="Rhodanese-like domain"/>
    <property type="match status" value="1"/>
</dbReference>
<dbReference type="EMBL" id="CP028956">
    <property type="protein sequence ID" value="AWC93161.1"/>
    <property type="molecule type" value="Genomic_DNA"/>
</dbReference>
<name>A0A0A2R860_MORMO</name>
<dbReference type="EMBL" id="PKLF01000005">
    <property type="protein sequence ID" value="MBE8612146.1"/>
    <property type="molecule type" value="Genomic_DNA"/>
</dbReference>
<evidence type="ECO:0000256" key="1">
    <source>
        <dbReference type="SAM" id="Phobius"/>
    </source>
</evidence>